<evidence type="ECO:0000256" key="2">
    <source>
        <dbReference type="PROSITE-ProRule" id="PRU01213"/>
    </source>
</evidence>
<dbReference type="STRING" id="655015.B1812_07265"/>
<feature type="domain" description="Mop" evidence="3">
    <location>
        <begin position="73"/>
        <end position="139"/>
    </location>
</feature>
<dbReference type="SUPFAM" id="SSF50331">
    <property type="entry name" value="MOP-like"/>
    <property type="match status" value="1"/>
</dbReference>
<keyword evidence="4" id="KW-0547">Nucleotide-binding</keyword>
<keyword evidence="1 2" id="KW-0500">Molybdenum</keyword>
<keyword evidence="5" id="KW-1185">Reference proteome</keyword>
<dbReference type="KEGG" id="mbry:B1812_07265"/>
<dbReference type="GO" id="GO:0005524">
    <property type="term" value="F:ATP binding"/>
    <property type="evidence" value="ECO:0007669"/>
    <property type="project" value="UniProtKB-KW"/>
</dbReference>
<evidence type="ECO:0000313" key="5">
    <source>
        <dbReference type="Proteomes" id="UP000193978"/>
    </source>
</evidence>
<name>A0A1W6N0X1_9HYPH</name>
<evidence type="ECO:0000259" key="3">
    <source>
        <dbReference type="PROSITE" id="PS51866"/>
    </source>
</evidence>
<gene>
    <name evidence="4" type="ORF">B1812_07265</name>
</gene>
<dbReference type="InterPro" id="IPR004606">
    <property type="entry name" value="Mop_domain"/>
</dbReference>
<keyword evidence="4" id="KW-0067">ATP-binding</keyword>
<dbReference type="Gene3D" id="2.40.50.100">
    <property type="match status" value="1"/>
</dbReference>
<organism evidence="4 5">
    <name type="scientific">Methylocystis bryophila</name>
    <dbReference type="NCBI Taxonomy" id="655015"/>
    <lineage>
        <taxon>Bacteria</taxon>
        <taxon>Pseudomonadati</taxon>
        <taxon>Pseudomonadota</taxon>
        <taxon>Alphaproteobacteria</taxon>
        <taxon>Hyphomicrobiales</taxon>
        <taxon>Methylocystaceae</taxon>
        <taxon>Methylocystis</taxon>
    </lineage>
</organism>
<dbReference type="Pfam" id="PF03459">
    <property type="entry name" value="TOBE"/>
    <property type="match status" value="1"/>
</dbReference>
<dbReference type="OrthoDB" id="8228639at2"/>
<reference evidence="4 5" key="1">
    <citation type="submission" date="2017-02" db="EMBL/GenBank/DDBJ databases">
        <authorList>
            <person name="Peterson S.W."/>
        </authorList>
    </citation>
    <scope>NUCLEOTIDE SEQUENCE [LARGE SCALE GENOMIC DNA]</scope>
    <source>
        <strain evidence="4 5">S285</strain>
    </source>
</reference>
<dbReference type="RefSeq" id="WP_085773571.1">
    <property type="nucleotide sequence ID" value="NZ_AP027149.1"/>
</dbReference>
<dbReference type="Proteomes" id="UP000193978">
    <property type="component" value="Chromosome"/>
</dbReference>
<sequence>MTALRKVSHGKNLPLVARLDARVLRHDEGYGLSTLHFADGELRAPLVDAPLGAGLRVKIDARDVSIALSRPMDVSILNRLPGSIVGLVPLRLPFVRVALSLGATEIYALVTAESVDRLALEEGLGVWAMLKSLAIAEERIPASRLPTPRRWRVVQNSD</sequence>
<dbReference type="InterPro" id="IPR005116">
    <property type="entry name" value="Transp-assoc_OB_typ1"/>
</dbReference>
<evidence type="ECO:0000313" key="4">
    <source>
        <dbReference type="EMBL" id="ARN83463.1"/>
    </source>
</evidence>
<evidence type="ECO:0000256" key="1">
    <source>
        <dbReference type="ARBA" id="ARBA00022505"/>
    </source>
</evidence>
<accession>A0A1W6N0X1</accession>
<dbReference type="PROSITE" id="PS51866">
    <property type="entry name" value="MOP"/>
    <property type="match status" value="1"/>
</dbReference>
<proteinExistence type="predicted"/>
<dbReference type="GO" id="GO:0015689">
    <property type="term" value="P:molybdate ion transport"/>
    <property type="evidence" value="ECO:0007669"/>
    <property type="project" value="InterPro"/>
</dbReference>
<dbReference type="InterPro" id="IPR008995">
    <property type="entry name" value="Mo/tungstate-bd_C_term_dom"/>
</dbReference>
<protein>
    <submittedName>
        <fullName evidence="4">Molybdenum ABC transporter ATP-binding protein</fullName>
    </submittedName>
</protein>
<dbReference type="AlphaFoldDB" id="A0A1W6N0X1"/>
<dbReference type="EMBL" id="CP019948">
    <property type="protein sequence ID" value="ARN83463.1"/>
    <property type="molecule type" value="Genomic_DNA"/>
</dbReference>